<dbReference type="HOGENOM" id="CLU_911152_0_0_7"/>
<keyword evidence="1" id="KW-0472">Membrane</keyword>
<feature type="transmembrane region" description="Helical" evidence="1">
    <location>
        <begin position="105"/>
        <end position="128"/>
    </location>
</feature>
<gene>
    <name evidence="2" type="ORF">CCC13826_2028</name>
</gene>
<feature type="transmembrane region" description="Helical" evidence="1">
    <location>
        <begin position="73"/>
        <end position="93"/>
    </location>
</feature>
<proteinExistence type="predicted"/>
<dbReference type="KEGG" id="cco:CCC13826_2028"/>
<feature type="transmembrane region" description="Helical" evidence="1">
    <location>
        <begin position="20"/>
        <end position="40"/>
    </location>
</feature>
<keyword evidence="1" id="KW-0812">Transmembrane</keyword>
<evidence type="ECO:0000256" key="1">
    <source>
        <dbReference type="SAM" id="Phobius"/>
    </source>
</evidence>
<evidence type="ECO:0000313" key="2">
    <source>
        <dbReference type="EMBL" id="EAT98786.1"/>
    </source>
</evidence>
<protein>
    <submittedName>
        <fullName evidence="2">Hypothetical membrane protein (DUF2628 domain)</fullName>
    </submittedName>
</protein>
<sequence>MTEYSKKIFEDSDLLHKKLIMYFGSIDAANKYLLLSQMFFAKGGKAFLKFDSTWNWFAFIFSPLFLLCRRMYFLGFLVIPFIFMPNIILNFIYPGLPGEIGKIESVISGILLLFVPVIIGMSANYLVIKRFEKFLDMQNDQLLINKGSLNIVGGILLFVISVALGGSLLPNSSVNSDNELENALMQKEAPKEDNEPGFFDKLANDWENEVNRAFGGGSARSNMFIVEFLPGVAVVGNSVVKTQELAITSNVDSVKVISVSVNKGNCLSVSVDRILKFGESLKYSLRCKPLQVDIKTYDGDMTFKF</sequence>
<dbReference type="Pfam" id="PF10947">
    <property type="entry name" value="DUF2628"/>
    <property type="match status" value="1"/>
</dbReference>
<dbReference type="InterPro" id="IPR024399">
    <property type="entry name" value="DUF2628"/>
</dbReference>
<accession>A7ZED3</accession>
<name>A7ZED3_CAMC1</name>
<dbReference type="AlphaFoldDB" id="A7ZED3"/>
<reference evidence="3" key="1">
    <citation type="submission" date="2007-10" db="EMBL/GenBank/DDBJ databases">
        <title>Genome sequence of Campylobacter concisus 13826 isolated from human feces.</title>
        <authorList>
            <person name="Fouts D.E."/>
            <person name="Mongodin E.F."/>
            <person name="Puiu D."/>
            <person name="Sebastian Y."/>
            <person name="Miller W.G."/>
            <person name="Mandrell R.E."/>
            <person name="On S."/>
            <person name="Nelson K.E."/>
        </authorList>
    </citation>
    <scope>NUCLEOTIDE SEQUENCE [LARGE SCALE GENOMIC DNA]</scope>
    <source>
        <strain evidence="3">13826</strain>
    </source>
</reference>
<organism evidence="2 3">
    <name type="scientific">Campylobacter concisus (strain 13826)</name>
    <dbReference type="NCBI Taxonomy" id="360104"/>
    <lineage>
        <taxon>Bacteria</taxon>
        <taxon>Pseudomonadati</taxon>
        <taxon>Campylobacterota</taxon>
        <taxon>Epsilonproteobacteria</taxon>
        <taxon>Campylobacterales</taxon>
        <taxon>Campylobacteraceae</taxon>
        <taxon>Campylobacter</taxon>
    </lineage>
</organism>
<keyword evidence="1" id="KW-1133">Transmembrane helix</keyword>
<feature type="transmembrane region" description="Helical" evidence="1">
    <location>
        <begin position="52"/>
        <end position="68"/>
    </location>
</feature>
<dbReference type="EMBL" id="CP000792">
    <property type="protein sequence ID" value="EAT98786.1"/>
    <property type="molecule type" value="Genomic_DNA"/>
</dbReference>
<dbReference type="OrthoDB" id="6691119at2"/>
<evidence type="ECO:0000313" key="3">
    <source>
        <dbReference type="Proteomes" id="UP000001121"/>
    </source>
</evidence>
<dbReference type="STRING" id="360104.CCC13826_2028"/>
<dbReference type="RefSeq" id="WP_012140052.1">
    <property type="nucleotide sequence ID" value="NC_009802.2"/>
</dbReference>
<dbReference type="Proteomes" id="UP000001121">
    <property type="component" value="Chromosome"/>
</dbReference>
<feature type="transmembrane region" description="Helical" evidence="1">
    <location>
        <begin position="149"/>
        <end position="169"/>
    </location>
</feature>